<reference evidence="4" key="1">
    <citation type="journal article" date="2019" name="Int. J. Syst. Evol. Microbiol.">
        <title>The Global Catalogue of Microorganisms (GCM) 10K type strain sequencing project: providing services to taxonomists for standard genome sequencing and annotation.</title>
        <authorList>
            <consortium name="The Broad Institute Genomics Platform"/>
            <consortium name="The Broad Institute Genome Sequencing Center for Infectious Disease"/>
            <person name="Wu L."/>
            <person name="Ma J."/>
        </authorList>
    </citation>
    <scope>NUCLEOTIDE SEQUENCE [LARGE SCALE GENOMIC DNA]</scope>
    <source>
        <strain evidence="4">JCM 15478</strain>
    </source>
</reference>
<proteinExistence type="predicted"/>
<evidence type="ECO:0000256" key="1">
    <source>
        <dbReference type="SAM" id="MobiDB-lite"/>
    </source>
</evidence>
<gene>
    <name evidence="3" type="ORF">GCM10009801_42150</name>
</gene>
<name>A0ABP5HSA2_9ACTN</name>
<evidence type="ECO:0000313" key="3">
    <source>
        <dbReference type="EMBL" id="GAA2082420.1"/>
    </source>
</evidence>
<keyword evidence="4" id="KW-1185">Reference proteome</keyword>
<dbReference type="PROSITE" id="PS51257">
    <property type="entry name" value="PROKAR_LIPOPROTEIN"/>
    <property type="match status" value="1"/>
</dbReference>
<accession>A0ABP5HSA2</accession>
<feature type="region of interest" description="Disordered" evidence="1">
    <location>
        <begin position="29"/>
        <end position="71"/>
    </location>
</feature>
<dbReference type="Proteomes" id="UP001500016">
    <property type="component" value="Unassembled WGS sequence"/>
</dbReference>
<keyword evidence="2" id="KW-0732">Signal</keyword>
<protein>
    <recommendedName>
        <fullName evidence="5">Lipoprotein</fullName>
    </recommendedName>
</protein>
<organism evidence="3 4">
    <name type="scientific">Streptomyces albiaxialis</name>
    <dbReference type="NCBI Taxonomy" id="329523"/>
    <lineage>
        <taxon>Bacteria</taxon>
        <taxon>Bacillati</taxon>
        <taxon>Actinomycetota</taxon>
        <taxon>Actinomycetes</taxon>
        <taxon>Kitasatosporales</taxon>
        <taxon>Streptomycetaceae</taxon>
        <taxon>Streptomyces</taxon>
    </lineage>
</organism>
<evidence type="ECO:0000313" key="4">
    <source>
        <dbReference type="Proteomes" id="UP001500016"/>
    </source>
</evidence>
<dbReference type="EMBL" id="BAAAPE010000011">
    <property type="protein sequence ID" value="GAA2082420.1"/>
    <property type="molecule type" value="Genomic_DNA"/>
</dbReference>
<feature type="signal peptide" evidence="2">
    <location>
        <begin position="1"/>
        <end position="27"/>
    </location>
</feature>
<evidence type="ECO:0008006" key="5">
    <source>
        <dbReference type="Google" id="ProtNLM"/>
    </source>
</evidence>
<sequence length="201" mass="21047">MRNGMTSTVRRAACVAACAALALTATACDGGKKSRGGGSDGGSSTQQDEKPKVLKLGQPAPEPQTFSGSKKAEFEVAPTKVTMGEPGDLADLDNQKTAKGKVPAWIYVKAKQVEGGTTKKPMIMSDFGAKAGGASAKRLILLMGGLKATPKDCVDDDSVTWTKGKTATVCQVYLVPQGKKIDEVLLSRGFTAEPQRWAVNK</sequence>
<evidence type="ECO:0000256" key="2">
    <source>
        <dbReference type="SAM" id="SignalP"/>
    </source>
</evidence>
<feature type="chain" id="PRO_5045670606" description="Lipoprotein" evidence="2">
    <location>
        <begin position="28"/>
        <end position="201"/>
    </location>
</feature>
<comment type="caution">
    <text evidence="3">The sequence shown here is derived from an EMBL/GenBank/DDBJ whole genome shotgun (WGS) entry which is preliminary data.</text>
</comment>